<keyword evidence="2" id="KW-0812">Transmembrane</keyword>
<accession>A0ABP0UEZ8</accession>
<keyword evidence="1" id="KW-0378">Hydrolase</keyword>
<dbReference type="InterPro" id="IPR043137">
    <property type="entry name" value="GGT_ssub_C"/>
</dbReference>
<dbReference type="InterPro" id="IPR000101">
    <property type="entry name" value="GGT_peptidase"/>
</dbReference>
<evidence type="ECO:0000313" key="3">
    <source>
        <dbReference type="EMBL" id="CAK9219984.1"/>
    </source>
</evidence>
<dbReference type="PANTHER" id="PTHR11686">
    <property type="entry name" value="GAMMA GLUTAMYL TRANSPEPTIDASE"/>
    <property type="match status" value="1"/>
</dbReference>
<dbReference type="InterPro" id="IPR043138">
    <property type="entry name" value="GGT_lsub"/>
</dbReference>
<proteinExistence type="predicted"/>
<keyword evidence="2" id="KW-0472">Membrane</keyword>
<reference evidence="3" key="1">
    <citation type="submission" date="2024-02" db="EMBL/GenBank/DDBJ databases">
        <authorList>
            <consortium name="ELIXIR-Norway"/>
            <consortium name="Elixir Norway"/>
        </authorList>
    </citation>
    <scope>NUCLEOTIDE SEQUENCE</scope>
</reference>
<protein>
    <recommendedName>
        <fullName evidence="1">Glutathione hydrolase</fullName>
        <ecNumber evidence="1">2.3.2.2</ecNumber>
        <ecNumber evidence="1">3.4.19.13</ecNumber>
    </recommendedName>
    <alternativeName>
        <fullName evidence="1">Gamma-glutamyltransferase</fullName>
    </alternativeName>
    <alternativeName>
        <fullName evidence="1">Gamma-glutamyltranspeptidase</fullName>
    </alternativeName>
</protein>
<evidence type="ECO:0000313" key="4">
    <source>
        <dbReference type="Proteomes" id="UP001497512"/>
    </source>
</evidence>
<evidence type="ECO:0000256" key="1">
    <source>
        <dbReference type="RuleBase" id="RU368068"/>
    </source>
</evidence>
<sequence>MTNIAKNIPRKHCLRFSRFVVTTIFLAFTLGYWTSTQNGESHGGFRHERKRVVEVEFAVVAADEERCSAIGRDSLRLGGNAVDATVATALCLGVVNPMASGIGGGAFLLLRLANGSSEIYDMRETAPAAASMDMYESDPDSKCKGALSVGVPGELAGLYMAWKRHGQLPWETLVHPAIYLAANGFVVQPYLAHHIQLAADDILADKGLADIFAPNGKLLSVGDICLRKNLSQTLKEVAKHGASALYNGAIGENLITDVRAAGGILTVQDLQHYTVQIRQPIVTETMGFTVLGMPPPSSGGACIALILNILAKYGDTVGTVGLLGLHRMIEAFKHAYAVRMGLADPAFVNITSVLEDMLNPDIAAELQKLISDNTTFPSGHYGGRWSQLEDHGTSHFSIVDADRNAVAMTTTINFPFGSKLLSPSTGIILNNEMDDFAIPSFVPPGYLPPPPQNFVAPNKRPLSSMSPTIVLQNGQLKAVVGGSGGQMIITAVVQVLMNHFMKKISPFYSISAARVHHQLSPNTVYYENWTTVTGEHLELERTAREGLQQKGHLLEARAGAIVQLVLQDLTVPAKKPYWHRRNWQSNNILYGKLIGVSDERKDGAPAGL</sequence>
<gene>
    <name evidence="3" type="ORF">CSSPTR1EN2_LOCUS15053</name>
</gene>
<evidence type="ECO:0000256" key="2">
    <source>
        <dbReference type="SAM" id="Phobius"/>
    </source>
</evidence>
<keyword evidence="1" id="KW-0012">Acyltransferase</keyword>
<comment type="function">
    <text evidence="1">Cleaves the gamma-glutamyl peptide bond of glutathione and glutathione conjugates.</text>
</comment>
<feature type="transmembrane region" description="Helical" evidence="2">
    <location>
        <begin position="12"/>
        <end position="33"/>
    </location>
</feature>
<dbReference type="EMBL" id="OZ019895">
    <property type="protein sequence ID" value="CAK9219984.1"/>
    <property type="molecule type" value="Genomic_DNA"/>
</dbReference>
<organism evidence="3 4">
    <name type="scientific">Sphagnum troendelagicum</name>
    <dbReference type="NCBI Taxonomy" id="128251"/>
    <lineage>
        <taxon>Eukaryota</taxon>
        <taxon>Viridiplantae</taxon>
        <taxon>Streptophyta</taxon>
        <taxon>Embryophyta</taxon>
        <taxon>Bryophyta</taxon>
        <taxon>Sphagnophytina</taxon>
        <taxon>Sphagnopsida</taxon>
        <taxon>Sphagnales</taxon>
        <taxon>Sphagnaceae</taxon>
        <taxon>Sphagnum</taxon>
    </lineage>
</organism>
<keyword evidence="2" id="KW-1133">Transmembrane helix</keyword>
<dbReference type="Gene3D" id="1.10.246.130">
    <property type="match status" value="1"/>
</dbReference>
<comment type="catalytic activity">
    <reaction evidence="1">
        <text>glutathione + H2O = L-cysteinylglycine + L-glutamate</text>
        <dbReference type="Rhea" id="RHEA:28807"/>
        <dbReference type="ChEBI" id="CHEBI:15377"/>
        <dbReference type="ChEBI" id="CHEBI:29985"/>
        <dbReference type="ChEBI" id="CHEBI:57925"/>
        <dbReference type="ChEBI" id="CHEBI:61694"/>
        <dbReference type="EC" id="3.4.19.13"/>
    </reaction>
</comment>
<comment type="catalytic activity">
    <reaction evidence="1">
        <text>an S-substituted glutathione + H2O = an S-substituted L-cysteinylglycine + L-glutamate</text>
        <dbReference type="Rhea" id="RHEA:59468"/>
        <dbReference type="ChEBI" id="CHEBI:15377"/>
        <dbReference type="ChEBI" id="CHEBI:29985"/>
        <dbReference type="ChEBI" id="CHEBI:90779"/>
        <dbReference type="ChEBI" id="CHEBI:143103"/>
        <dbReference type="EC" id="3.4.19.13"/>
    </reaction>
</comment>
<keyword evidence="1" id="KW-0808">Transferase</keyword>
<dbReference type="PANTHER" id="PTHR11686:SF9">
    <property type="entry name" value="RE13973P"/>
    <property type="match status" value="1"/>
</dbReference>
<dbReference type="NCBIfam" id="TIGR00066">
    <property type="entry name" value="g_glut_trans"/>
    <property type="match status" value="1"/>
</dbReference>
<name>A0ABP0UEZ8_9BRYO</name>
<dbReference type="Gene3D" id="3.60.20.40">
    <property type="match status" value="1"/>
</dbReference>
<dbReference type="EC" id="3.4.19.13" evidence="1"/>
<dbReference type="EC" id="2.3.2.2" evidence="1"/>
<dbReference type="Proteomes" id="UP001497512">
    <property type="component" value="Chromosome 3"/>
</dbReference>
<comment type="pathway">
    <text evidence="1">Sulfur metabolism; glutathione metabolism.</text>
</comment>
<dbReference type="Pfam" id="PF01019">
    <property type="entry name" value="G_glu_transpept"/>
    <property type="match status" value="1"/>
</dbReference>
<dbReference type="SUPFAM" id="SSF56235">
    <property type="entry name" value="N-terminal nucleophile aminohydrolases (Ntn hydrolases)"/>
    <property type="match status" value="1"/>
</dbReference>
<keyword evidence="4" id="KW-1185">Reference proteome</keyword>
<dbReference type="PRINTS" id="PR01210">
    <property type="entry name" value="GGTRANSPTASE"/>
</dbReference>
<dbReference type="InterPro" id="IPR029055">
    <property type="entry name" value="Ntn_hydrolases_N"/>
</dbReference>
<comment type="catalytic activity">
    <reaction evidence="1">
        <text>an N-terminal (5-L-glutamyl)-[peptide] + an alpha-amino acid = 5-L-glutamyl amino acid + an N-terminal L-alpha-aminoacyl-[peptide]</text>
        <dbReference type="Rhea" id="RHEA:23904"/>
        <dbReference type="Rhea" id="RHEA-COMP:9780"/>
        <dbReference type="Rhea" id="RHEA-COMP:9795"/>
        <dbReference type="ChEBI" id="CHEBI:77644"/>
        <dbReference type="ChEBI" id="CHEBI:78597"/>
        <dbReference type="ChEBI" id="CHEBI:78599"/>
        <dbReference type="ChEBI" id="CHEBI:78608"/>
        <dbReference type="EC" id="2.3.2.2"/>
    </reaction>
</comment>